<proteinExistence type="predicted"/>
<protein>
    <submittedName>
        <fullName evidence="1">Uncharacterized protein</fullName>
    </submittedName>
</protein>
<name>A0A0F7L374_9VIRU</name>
<dbReference type="EMBL" id="KR029588">
    <property type="protein sequence ID" value="AKH47014.1"/>
    <property type="molecule type" value="Genomic_DNA"/>
</dbReference>
<reference evidence="1" key="1">
    <citation type="journal article" date="2015" name="Front. Microbiol.">
        <title>Combining genomic sequencing methods to explore viral diversity and reveal potential virus-host interactions.</title>
        <authorList>
            <person name="Chow C.E."/>
            <person name="Winget D.M."/>
            <person name="White R.A.III."/>
            <person name="Hallam S.J."/>
            <person name="Suttle C.A."/>
        </authorList>
    </citation>
    <scope>NUCLEOTIDE SEQUENCE</scope>
    <source>
        <strain evidence="1">Anoxic2_4</strain>
    </source>
</reference>
<sequence length="101" mass="11716">MIKLIKEREEEFEMLQLKTADYFSKVCTKIEYSDIEYPLQNAIAHNKETTKLLLQAFVKLVEGKIEVVQLIVKPDENDYPKGVYHGLLSVSKELKSIIDEL</sequence>
<accession>A0A0F7L374</accession>
<evidence type="ECO:0000313" key="1">
    <source>
        <dbReference type="EMBL" id="AKH47014.1"/>
    </source>
</evidence>
<organism evidence="1">
    <name type="scientific">uncultured marine virus</name>
    <dbReference type="NCBI Taxonomy" id="186617"/>
    <lineage>
        <taxon>Viruses</taxon>
        <taxon>environmental samples</taxon>
    </lineage>
</organism>
<reference evidence="1" key="2">
    <citation type="submission" date="2015-03" db="EMBL/GenBank/DDBJ databases">
        <authorList>
            <person name="Chow C.-E.T."/>
            <person name="Winget D.M."/>
            <person name="White R.A.III."/>
            <person name="Hallam S.J."/>
            <person name="Suttle C.A."/>
        </authorList>
    </citation>
    <scope>NUCLEOTIDE SEQUENCE</scope>
    <source>
        <strain evidence="1">Anoxic2_4</strain>
    </source>
</reference>